<dbReference type="InterPro" id="IPR013785">
    <property type="entry name" value="Aldolase_TIM"/>
</dbReference>
<accession>A0A8J6NJU4</accession>
<dbReference type="GO" id="GO:0004750">
    <property type="term" value="F:D-ribulose-phosphate 3-epimerase activity"/>
    <property type="evidence" value="ECO:0007669"/>
    <property type="project" value="UniProtKB-UniRule"/>
</dbReference>
<comment type="function">
    <text evidence="10">Catalyzes the reversible epimerization of D-ribulose 5-phosphate to D-xylulose 5-phosphate.</text>
</comment>
<comment type="cofactor">
    <cofactor evidence="4">
        <name>Zn(2+)</name>
        <dbReference type="ChEBI" id="CHEBI:29105"/>
    </cofactor>
</comment>
<evidence type="ECO:0000256" key="1">
    <source>
        <dbReference type="ARBA" id="ARBA00001782"/>
    </source>
</evidence>
<dbReference type="GO" id="GO:0046872">
    <property type="term" value="F:metal ion binding"/>
    <property type="evidence" value="ECO:0007669"/>
    <property type="project" value="UniProtKB-UniRule"/>
</dbReference>
<feature type="binding site" evidence="10 13">
    <location>
        <position position="177"/>
    </location>
    <ligand>
        <name>a divalent metal cation</name>
        <dbReference type="ChEBI" id="CHEBI:60240"/>
    </ligand>
</feature>
<comment type="cofactor">
    <cofactor evidence="3">
        <name>Co(2+)</name>
        <dbReference type="ChEBI" id="CHEBI:48828"/>
    </cofactor>
</comment>
<dbReference type="Gene3D" id="3.20.20.70">
    <property type="entry name" value="Aldolase class I"/>
    <property type="match status" value="1"/>
</dbReference>
<dbReference type="NCBIfam" id="TIGR01163">
    <property type="entry name" value="rpe"/>
    <property type="match status" value="1"/>
</dbReference>
<dbReference type="PANTHER" id="PTHR11749">
    <property type="entry name" value="RIBULOSE-5-PHOSPHATE-3-EPIMERASE"/>
    <property type="match status" value="1"/>
</dbReference>
<comment type="caution">
    <text evidence="15">The sequence shown here is derived from an EMBL/GenBank/DDBJ whole genome shotgun (WGS) entry which is preliminary data.</text>
</comment>
<dbReference type="CDD" id="cd00429">
    <property type="entry name" value="RPE"/>
    <property type="match status" value="1"/>
</dbReference>
<dbReference type="FunFam" id="3.20.20.70:FF:000004">
    <property type="entry name" value="Ribulose-phosphate 3-epimerase"/>
    <property type="match status" value="1"/>
</dbReference>
<comment type="catalytic activity">
    <reaction evidence="1 10 11">
        <text>D-ribulose 5-phosphate = D-xylulose 5-phosphate</text>
        <dbReference type="Rhea" id="RHEA:13677"/>
        <dbReference type="ChEBI" id="CHEBI:57737"/>
        <dbReference type="ChEBI" id="CHEBI:58121"/>
        <dbReference type="EC" id="5.1.3.1"/>
    </reaction>
</comment>
<dbReference type="GO" id="GO:0005737">
    <property type="term" value="C:cytoplasm"/>
    <property type="evidence" value="ECO:0007669"/>
    <property type="project" value="UniProtKB-ARBA"/>
</dbReference>
<dbReference type="InterPro" id="IPR026019">
    <property type="entry name" value="Ribul_P_3_epim"/>
</dbReference>
<evidence type="ECO:0000313" key="16">
    <source>
        <dbReference type="Proteomes" id="UP000614469"/>
    </source>
</evidence>
<dbReference type="PROSITE" id="PS01085">
    <property type="entry name" value="RIBUL_P_3_EPIMER_1"/>
    <property type="match status" value="1"/>
</dbReference>
<feature type="binding site" evidence="10">
    <location>
        <begin position="177"/>
        <end position="179"/>
    </location>
    <ligand>
        <name>substrate</name>
    </ligand>
</feature>
<feature type="binding site" evidence="10 14">
    <location>
        <position position="68"/>
    </location>
    <ligand>
        <name>substrate</name>
    </ligand>
</feature>
<feature type="binding site" evidence="10 13">
    <location>
        <position position="35"/>
    </location>
    <ligand>
        <name>a divalent metal cation</name>
        <dbReference type="ChEBI" id="CHEBI:60240"/>
    </ligand>
</feature>
<dbReference type="Proteomes" id="UP000614469">
    <property type="component" value="Unassembled WGS sequence"/>
</dbReference>
<gene>
    <name evidence="10" type="primary">rpe</name>
    <name evidence="15" type="ORF">H8E29_06960</name>
</gene>
<proteinExistence type="inferred from homology"/>
<sequence>MPNPPVIAPSILAADFRQLGADIAACEAAGAEWIHIDVMDGHFVPNLTMGPVVVEACRKATNLLLDVHLMIEKPENLLEAFAKAGADRLTVHVETCPHLHRTIQQIKGLGVKPGVTLNPGTPASAIAPVLDMVDLVLVMTVNPGFGGQAFIESQLAKIKEIRSVLDAINPDAWLEVDGGISERTLPRVQSAGADAFVAGSAVFNHPDGIETGVRILKSALG</sequence>
<evidence type="ECO:0000256" key="11">
    <source>
        <dbReference type="PIRNR" id="PIRNR001461"/>
    </source>
</evidence>
<evidence type="ECO:0000256" key="10">
    <source>
        <dbReference type="HAMAP-Rule" id="MF_02227"/>
    </source>
</evidence>
<dbReference type="InterPro" id="IPR011060">
    <property type="entry name" value="RibuloseP-bd_barrel"/>
</dbReference>
<name>A0A8J6NJU4_9CHLR</name>
<dbReference type="InterPro" id="IPR000056">
    <property type="entry name" value="Ribul_P_3_epim-like"/>
</dbReference>
<dbReference type="GO" id="GO:0006098">
    <property type="term" value="P:pentose-phosphate shunt"/>
    <property type="evidence" value="ECO:0007669"/>
    <property type="project" value="UniProtKB-UniRule"/>
</dbReference>
<feature type="active site" description="Proton acceptor" evidence="10 12">
    <location>
        <position position="37"/>
    </location>
</feature>
<dbReference type="AlphaFoldDB" id="A0A8J6NJU4"/>
<evidence type="ECO:0000256" key="2">
    <source>
        <dbReference type="ARBA" id="ARBA00001936"/>
    </source>
</evidence>
<feature type="binding site" evidence="10 14">
    <location>
        <position position="10"/>
    </location>
    <ligand>
        <name>substrate</name>
    </ligand>
</feature>
<dbReference type="GO" id="GO:0019323">
    <property type="term" value="P:pentose catabolic process"/>
    <property type="evidence" value="ECO:0007669"/>
    <property type="project" value="UniProtKB-UniRule"/>
</dbReference>
<keyword evidence="13" id="KW-0464">Manganese</keyword>
<dbReference type="HAMAP" id="MF_02227">
    <property type="entry name" value="RPE"/>
    <property type="match status" value="1"/>
</dbReference>
<comment type="similarity">
    <text evidence="6 10 11">Belongs to the ribulose-phosphate 3-epimerase family.</text>
</comment>
<protein>
    <recommendedName>
        <fullName evidence="7 10">Ribulose-phosphate 3-epimerase</fullName>
        <ecNumber evidence="7 10">5.1.3.1</ecNumber>
    </recommendedName>
</protein>
<feature type="binding site" evidence="10 13">
    <location>
        <position position="68"/>
    </location>
    <ligand>
        <name>a divalent metal cation</name>
        <dbReference type="ChEBI" id="CHEBI:60240"/>
    </ligand>
</feature>
<comment type="cofactor">
    <cofactor evidence="5">
        <name>Fe(2+)</name>
        <dbReference type="ChEBI" id="CHEBI:29033"/>
    </cofactor>
</comment>
<dbReference type="Pfam" id="PF00834">
    <property type="entry name" value="Ribul_P_3_epim"/>
    <property type="match status" value="1"/>
</dbReference>
<evidence type="ECO:0000256" key="7">
    <source>
        <dbReference type="ARBA" id="ARBA00013188"/>
    </source>
</evidence>
<keyword evidence="10 11" id="KW-0119">Carbohydrate metabolism</keyword>
<evidence type="ECO:0000256" key="5">
    <source>
        <dbReference type="ARBA" id="ARBA00001954"/>
    </source>
</evidence>
<keyword evidence="13" id="KW-0170">Cobalt</keyword>
<dbReference type="PIRSF" id="PIRSF001461">
    <property type="entry name" value="RPE"/>
    <property type="match status" value="1"/>
</dbReference>
<organism evidence="15 16">
    <name type="scientific">Candidatus Desulfolinea nitratireducens</name>
    <dbReference type="NCBI Taxonomy" id="2841698"/>
    <lineage>
        <taxon>Bacteria</taxon>
        <taxon>Bacillati</taxon>
        <taxon>Chloroflexota</taxon>
        <taxon>Anaerolineae</taxon>
        <taxon>Anaerolineales</taxon>
        <taxon>Anaerolineales incertae sedis</taxon>
        <taxon>Candidatus Desulfolinea</taxon>
    </lineage>
</organism>
<comment type="pathway">
    <text evidence="10">Carbohydrate degradation.</text>
</comment>
<dbReference type="NCBIfam" id="NF004076">
    <property type="entry name" value="PRK05581.1-4"/>
    <property type="match status" value="1"/>
</dbReference>
<dbReference type="PROSITE" id="PS01086">
    <property type="entry name" value="RIBUL_P_3_EPIMER_2"/>
    <property type="match status" value="1"/>
</dbReference>
<comment type="cofactor">
    <cofactor evidence="10 13">
        <name>a divalent metal cation</name>
        <dbReference type="ChEBI" id="CHEBI:60240"/>
    </cofactor>
    <text evidence="10 13">Binds 1 divalent metal cation per subunit.</text>
</comment>
<feature type="binding site" evidence="10 13">
    <location>
        <position position="37"/>
    </location>
    <ligand>
        <name>a divalent metal cation</name>
        <dbReference type="ChEBI" id="CHEBI:60240"/>
    </ligand>
</feature>
<evidence type="ECO:0000256" key="6">
    <source>
        <dbReference type="ARBA" id="ARBA00009541"/>
    </source>
</evidence>
<evidence type="ECO:0000256" key="4">
    <source>
        <dbReference type="ARBA" id="ARBA00001947"/>
    </source>
</evidence>
<keyword evidence="13" id="KW-0862">Zinc</keyword>
<feature type="active site" description="Proton donor" evidence="10 12">
    <location>
        <position position="177"/>
    </location>
</feature>
<dbReference type="EMBL" id="JACNJN010000086">
    <property type="protein sequence ID" value="MBC8334984.1"/>
    <property type="molecule type" value="Genomic_DNA"/>
</dbReference>
<keyword evidence="8 10" id="KW-0479">Metal-binding</keyword>
<evidence type="ECO:0000256" key="9">
    <source>
        <dbReference type="ARBA" id="ARBA00023235"/>
    </source>
</evidence>
<feature type="binding site" evidence="10 14">
    <location>
        <begin position="199"/>
        <end position="200"/>
    </location>
    <ligand>
        <name>substrate</name>
    </ligand>
</feature>
<reference evidence="15 16" key="1">
    <citation type="submission" date="2020-08" db="EMBL/GenBank/DDBJ databases">
        <title>Bridging the membrane lipid divide: bacteria of the FCB group superphylum have the potential to synthesize archaeal ether lipids.</title>
        <authorList>
            <person name="Villanueva L."/>
            <person name="Von Meijenfeldt F.A.B."/>
            <person name="Westbye A.B."/>
            <person name="Yadav S."/>
            <person name="Hopmans E.C."/>
            <person name="Dutilh B.E."/>
            <person name="Sinninghe Damste J.S."/>
        </authorList>
    </citation>
    <scope>NUCLEOTIDE SEQUENCE [LARGE SCALE GENOMIC DNA]</scope>
    <source>
        <strain evidence="15">NIOZ-UU36</strain>
    </source>
</reference>
<feature type="binding site" evidence="10 14">
    <location>
        <begin position="144"/>
        <end position="147"/>
    </location>
    <ligand>
        <name>substrate</name>
    </ligand>
</feature>
<dbReference type="EC" id="5.1.3.1" evidence="7 10"/>
<evidence type="ECO:0000256" key="3">
    <source>
        <dbReference type="ARBA" id="ARBA00001941"/>
    </source>
</evidence>
<comment type="cofactor">
    <cofactor evidence="2">
        <name>Mn(2+)</name>
        <dbReference type="ChEBI" id="CHEBI:29035"/>
    </cofactor>
</comment>
<evidence type="ECO:0000256" key="12">
    <source>
        <dbReference type="PIRSR" id="PIRSR001461-1"/>
    </source>
</evidence>
<keyword evidence="9 10" id="KW-0413">Isomerase</keyword>
<evidence type="ECO:0000256" key="8">
    <source>
        <dbReference type="ARBA" id="ARBA00022723"/>
    </source>
</evidence>
<dbReference type="SUPFAM" id="SSF51366">
    <property type="entry name" value="Ribulose-phoshate binding barrel"/>
    <property type="match status" value="1"/>
</dbReference>
<evidence type="ECO:0000256" key="13">
    <source>
        <dbReference type="PIRSR" id="PIRSR001461-2"/>
    </source>
</evidence>
<evidence type="ECO:0000256" key="14">
    <source>
        <dbReference type="PIRSR" id="PIRSR001461-3"/>
    </source>
</evidence>
<feature type="binding site" evidence="14">
    <location>
        <position position="179"/>
    </location>
    <ligand>
        <name>substrate</name>
    </ligand>
</feature>
<evidence type="ECO:0000313" key="15">
    <source>
        <dbReference type="EMBL" id="MBC8334984.1"/>
    </source>
</evidence>